<evidence type="ECO:0000313" key="3">
    <source>
        <dbReference type="EMBL" id="ABU57259.1"/>
    </source>
</evidence>
<evidence type="ECO:0000313" key="4">
    <source>
        <dbReference type="Proteomes" id="UP000000263"/>
    </source>
</evidence>
<dbReference type="InterPro" id="IPR036866">
    <property type="entry name" value="RibonucZ/Hydroxyglut_hydro"/>
</dbReference>
<dbReference type="EMBL" id="CP000804">
    <property type="protein sequence ID" value="ABU57259.1"/>
    <property type="molecule type" value="Genomic_DNA"/>
</dbReference>
<dbReference type="HOGENOM" id="CLU_031317_0_2_0"/>
<evidence type="ECO:0000256" key="1">
    <source>
        <dbReference type="ARBA" id="ARBA00022759"/>
    </source>
</evidence>
<dbReference type="OrthoDB" id="9800940at2"/>
<dbReference type="InterPro" id="IPR001279">
    <property type="entry name" value="Metallo-B-lactamas"/>
</dbReference>
<keyword evidence="1" id="KW-0378">Hydrolase</keyword>
<dbReference type="eggNOG" id="COG1234">
    <property type="taxonomic scope" value="Bacteria"/>
</dbReference>
<dbReference type="SUPFAM" id="SSF56281">
    <property type="entry name" value="Metallo-hydrolase/oxidoreductase"/>
    <property type="match status" value="1"/>
</dbReference>
<dbReference type="STRING" id="383372.Rcas_1162"/>
<dbReference type="GO" id="GO:0042781">
    <property type="term" value="F:3'-tRNA processing endoribonuclease activity"/>
    <property type="evidence" value="ECO:0007669"/>
    <property type="project" value="TreeGrafter"/>
</dbReference>
<organism evidence="3 4">
    <name type="scientific">Roseiflexus castenholzii (strain DSM 13941 / HLO8)</name>
    <dbReference type="NCBI Taxonomy" id="383372"/>
    <lineage>
        <taxon>Bacteria</taxon>
        <taxon>Bacillati</taxon>
        <taxon>Chloroflexota</taxon>
        <taxon>Chloroflexia</taxon>
        <taxon>Chloroflexales</taxon>
        <taxon>Roseiflexineae</taxon>
        <taxon>Roseiflexaceae</taxon>
        <taxon>Roseiflexus</taxon>
    </lineage>
</organism>
<dbReference type="Proteomes" id="UP000000263">
    <property type="component" value="Chromosome"/>
</dbReference>
<proteinExistence type="predicted"/>
<dbReference type="PANTHER" id="PTHR46018:SF2">
    <property type="entry name" value="ZINC PHOSPHODIESTERASE ELAC PROTEIN 1"/>
    <property type="match status" value="1"/>
</dbReference>
<dbReference type="SMART" id="SM00849">
    <property type="entry name" value="Lactamase_B"/>
    <property type="match status" value="1"/>
</dbReference>
<dbReference type="RefSeq" id="WP_012119689.1">
    <property type="nucleotide sequence ID" value="NC_009767.1"/>
</dbReference>
<gene>
    <name evidence="3" type="ordered locus">Rcas_1162</name>
</gene>
<keyword evidence="4" id="KW-1185">Reference proteome</keyword>
<protein>
    <submittedName>
        <fullName evidence="3">Beta-lactamase domain protein</fullName>
    </submittedName>
</protein>
<dbReference type="AlphaFoldDB" id="A7NIF9"/>
<reference evidence="3 4" key="1">
    <citation type="submission" date="2007-08" db="EMBL/GenBank/DDBJ databases">
        <title>Complete sequence of Roseiflexus castenholzii DSM 13941.</title>
        <authorList>
            <consortium name="US DOE Joint Genome Institute"/>
            <person name="Copeland A."/>
            <person name="Lucas S."/>
            <person name="Lapidus A."/>
            <person name="Barry K."/>
            <person name="Glavina del Rio T."/>
            <person name="Dalin E."/>
            <person name="Tice H."/>
            <person name="Pitluck S."/>
            <person name="Thompson L.S."/>
            <person name="Brettin T."/>
            <person name="Bruce D."/>
            <person name="Detter J.C."/>
            <person name="Han C."/>
            <person name="Tapia R."/>
            <person name="Schmutz J."/>
            <person name="Larimer F."/>
            <person name="Land M."/>
            <person name="Hauser L."/>
            <person name="Kyrpides N."/>
            <person name="Mikhailova N."/>
            <person name="Bryant D.A."/>
            <person name="Hanada S."/>
            <person name="Tsukatani Y."/>
            <person name="Richardson P."/>
        </authorList>
    </citation>
    <scope>NUCLEOTIDE SEQUENCE [LARGE SCALE GENOMIC DNA]</scope>
    <source>
        <strain evidence="4">DSM 13941 / HLO8</strain>
    </source>
</reference>
<dbReference type="PANTHER" id="PTHR46018">
    <property type="entry name" value="ZINC PHOSPHODIESTERASE ELAC PROTEIN 1"/>
    <property type="match status" value="1"/>
</dbReference>
<name>A7NIF9_ROSCS</name>
<evidence type="ECO:0000259" key="2">
    <source>
        <dbReference type="SMART" id="SM00849"/>
    </source>
</evidence>
<feature type="domain" description="Metallo-beta-lactamase" evidence="2">
    <location>
        <begin position="17"/>
        <end position="192"/>
    </location>
</feature>
<dbReference type="Pfam" id="PF12706">
    <property type="entry name" value="Lactamase_B_2"/>
    <property type="match status" value="1"/>
</dbReference>
<dbReference type="KEGG" id="rca:Rcas_1162"/>
<keyword evidence="1" id="KW-0255">Endonuclease</keyword>
<dbReference type="CDD" id="cd07740">
    <property type="entry name" value="metallo-hydrolase-like_MBL-fold"/>
    <property type="match status" value="1"/>
</dbReference>
<dbReference type="Gene3D" id="3.60.15.10">
    <property type="entry name" value="Ribonuclease Z/Hydroxyacylglutathione hydrolase-like"/>
    <property type="match status" value="1"/>
</dbReference>
<sequence>MRMILLGVGTAVPDADRDYTHMVWEAPDGLVLIDAGGSTYQRLLRAGVNPRDLRAMILTHSHADHLNGLPGLLFSLKLAGYDRRLPIYGNAPTLTAAQRILEAFNLETYQPDIEWIPVEAGDEITLDGALYHIHTAPTVHSRPCLALRFDSDNRRALVYSADTEPCDAVRDLARGAAVLIHEATTPEPFPGHTSPYQAGEVAAAAGVARLVLVHYSPRWTMSADRAIAETRAAGFTGEVDIGREFASYSLPPVQKKL</sequence>
<keyword evidence="1" id="KW-0540">Nuclease</keyword>
<accession>A7NIF9</accession>